<protein>
    <submittedName>
        <fullName evidence="2">Uncharacterized protein</fullName>
    </submittedName>
</protein>
<evidence type="ECO:0000313" key="3">
    <source>
        <dbReference type="Proteomes" id="UP000664277"/>
    </source>
</evidence>
<feature type="compositionally biased region" description="Polar residues" evidence="1">
    <location>
        <begin position="231"/>
        <end position="242"/>
    </location>
</feature>
<proteinExistence type="predicted"/>
<dbReference type="AlphaFoldDB" id="A0A8J7P9J9"/>
<reference evidence="2" key="1">
    <citation type="submission" date="2021-02" db="EMBL/GenBank/DDBJ databases">
        <title>Genome-Resolved Metagenomics of a Microbial Community Performing Photosynthetic Biological Nutrient Removal.</title>
        <authorList>
            <person name="Mcdaniel E.A."/>
        </authorList>
    </citation>
    <scope>NUCLEOTIDE SEQUENCE</scope>
    <source>
        <strain evidence="2">UWPOB_OBS1</strain>
    </source>
</reference>
<dbReference type="EMBL" id="JAFLCK010000033">
    <property type="protein sequence ID" value="MBN8662194.1"/>
    <property type="molecule type" value="Genomic_DNA"/>
</dbReference>
<comment type="caution">
    <text evidence="2">The sequence shown here is derived from an EMBL/GenBank/DDBJ whole genome shotgun (WGS) entry which is preliminary data.</text>
</comment>
<gene>
    <name evidence="2" type="ORF">J0M35_17630</name>
</gene>
<accession>A0A8J7P9J9</accession>
<evidence type="ECO:0000256" key="1">
    <source>
        <dbReference type="SAM" id="MobiDB-lite"/>
    </source>
</evidence>
<evidence type="ECO:0000313" key="2">
    <source>
        <dbReference type="EMBL" id="MBN8662194.1"/>
    </source>
</evidence>
<feature type="region of interest" description="Disordered" evidence="1">
    <location>
        <begin position="231"/>
        <end position="261"/>
    </location>
</feature>
<name>A0A8J7P9J9_9BACT</name>
<sequence length="612" mass="66113">MAKGDLSGAAVNAGDTAVSQSSHEGSALAHQGGALLADSSVGQFRSMAVADSLPAVRFSDAVVASGPAIVSGGNEVTLDRNKKVSELIQTGVMRRIESQAGANSSEIIKPGEKPEVLITYSDTADRSKTPDFIVRKDGRIEAQGDLDAAARKQIVIQVEREPGQMSDPAQAQQKSIDELVQYVNARVGQNPQMAGRGLEINDEYGLMSQELTRKIAGGGLEQSDAAAANSARSGYSAESQRMMSGMNRFSPGSSGSMTAREMGDYFPRRDVGQQKDETNPVVHAKNAIAGMFNPDRANPYETVRKTQSEGLAVGRYGLTYRNFMSWFSFEGEDEFSVDNIAGIMSKLAKKGKVSKEFAAKFQDKAFAAKFVGAMKRMQEGKQLSGEEMRTLFPKELQERVATDVVDKTLKDAGGDVGKAALALHLGKEPAQLTGEDLNNKANKDYMQGAVKLAQLSELRRDLGQGDKIDWQVSPEGNLMKAQIVKAGLAVARNMNTEGRCAEGVQVALSKVGMGEFLGSGDGWAMRHAFLKSDEWRVTNDPTKATAFVRSWSQGVIAENGGKNYGHVGLLHVENGRLVETSDHKTEHQINNPRYGKTIYFEYVGKQPKTLQA</sequence>
<dbReference type="Proteomes" id="UP000664277">
    <property type="component" value="Unassembled WGS sequence"/>
</dbReference>
<organism evidence="2 3">
    <name type="scientific">Candidatus Obscuribacter phosphatis</name>
    <dbReference type="NCBI Taxonomy" id="1906157"/>
    <lineage>
        <taxon>Bacteria</taxon>
        <taxon>Bacillati</taxon>
        <taxon>Candidatus Melainabacteria</taxon>
        <taxon>Candidatus Obscuribacterales</taxon>
        <taxon>Candidatus Obscuribacteraceae</taxon>
        <taxon>Candidatus Obscuribacter</taxon>
    </lineage>
</organism>